<feature type="compositionally biased region" description="Polar residues" evidence="1">
    <location>
        <begin position="310"/>
        <end position="322"/>
    </location>
</feature>
<accession>A0AA39RBE6</accession>
<organism evidence="2 3">
    <name type="scientific">Cladonia borealis</name>
    <dbReference type="NCBI Taxonomy" id="184061"/>
    <lineage>
        <taxon>Eukaryota</taxon>
        <taxon>Fungi</taxon>
        <taxon>Dikarya</taxon>
        <taxon>Ascomycota</taxon>
        <taxon>Pezizomycotina</taxon>
        <taxon>Lecanoromycetes</taxon>
        <taxon>OSLEUM clade</taxon>
        <taxon>Lecanoromycetidae</taxon>
        <taxon>Lecanorales</taxon>
        <taxon>Lecanorineae</taxon>
        <taxon>Cladoniaceae</taxon>
        <taxon>Cladonia</taxon>
    </lineage>
</organism>
<feature type="region of interest" description="Disordered" evidence="1">
    <location>
        <begin position="180"/>
        <end position="199"/>
    </location>
</feature>
<reference evidence="2" key="1">
    <citation type="submission" date="2023-03" db="EMBL/GenBank/DDBJ databases">
        <title>Complete genome of Cladonia borealis.</title>
        <authorList>
            <person name="Park H."/>
        </authorList>
    </citation>
    <scope>NUCLEOTIDE SEQUENCE</scope>
    <source>
        <strain evidence="2">ANT050790</strain>
    </source>
</reference>
<evidence type="ECO:0000256" key="1">
    <source>
        <dbReference type="SAM" id="MobiDB-lite"/>
    </source>
</evidence>
<dbReference type="EMBL" id="JAFEKC020000001">
    <property type="protein sequence ID" value="KAK0517371.1"/>
    <property type="molecule type" value="Genomic_DNA"/>
</dbReference>
<gene>
    <name evidence="2" type="ORF">JMJ35_000526</name>
</gene>
<keyword evidence="3" id="KW-1185">Reference proteome</keyword>
<feature type="region of interest" description="Disordered" evidence="1">
    <location>
        <begin position="288"/>
        <end position="370"/>
    </location>
</feature>
<name>A0AA39RBE6_9LECA</name>
<dbReference type="AlphaFoldDB" id="A0AA39RBE6"/>
<evidence type="ECO:0000313" key="2">
    <source>
        <dbReference type="EMBL" id="KAK0517371.1"/>
    </source>
</evidence>
<proteinExistence type="predicted"/>
<sequence length="572" mass="64420">MERHDGRDPFDPQTYYSENGITITTMVELRVFCASFFESHVRHNMDPAPEDIVTKFIKLITDSNFFFARARAVIPELQVPNTVSFHEDINICRILLETQKFRGPPGKKWSIHADDSAWSKLSNDGRATLERKASEQGEQDSEVSAWVVTSGVNKEVEGDGHKTQTNSVDAQSPALISREEIEAKEPRRQASNRSALVSPPNITKIKPKLEIRTFIPRNASSSEQLVWSPTQGTRPRRPDEVYDMLATSPARSIPRHQEMPRSDTPKEIMEDLSGKRKGFHTGVPFYNSAPLSPTSRALDKQSPFGPIGQGSASRNKHASTTDAVLGHPTPVTLQDSVHRPDRQQKQGGGHRPISVSSGMNSPEYTINGAQGVPGAKSFSAAPNLARLQGRQYSGQGRYGRHSKYFQPPLDPLYYTLLTDSDYFASNSDIGELPPAQAPAQPLAQESLYQARGSAHLLIPAQGLMKPIDYWDMLYQLEVHLRESLREANAPMTQAHWNYIAQLEQARMMAIRTKLPHRGRMSKKMWLLALEREMQSIWTQRPRQIEDNPMIMARKRDYEKIVNEEMEKACLEG</sequence>
<evidence type="ECO:0000313" key="3">
    <source>
        <dbReference type="Proteomes" id="UP001166286"/>
    </source>
</evidence>
<dbReference type="Proteomes" id="UP001166286">
    <property type="component" value="Unassembled WGS sequence"/>
</dbReference>
<feature type="compositionally biased region" description="Polar residues" evidence="1">
    <location>
        <begin position="354"/>
        <end position="368"/>
    </location>
</feature>
<comment type="caution">
    <text evidence="2">The sequence shown here is derived from an EMBL/GenBank/DDBJ whole genome shotgun (WGS) entry which is preliminary data.</text>
</comment>
<protein>
    <submittedName>
        <fullName evidence="2">Uncharacterized protein</fullName>
    </submittedName>
</protein>